<feature type="region of interest" description="Disordered" evidence="3">
    <location>
        <begin position="370"/>
        <end position="419"/>
    </location>
</feature>
<evidence type="ECO:0000313" key="5">
    <source>
        <dbReference type="EMBL" id="GES14946.1"/>
    </source>
</evidence>
<dbReference type="PANTHER" id="PTHR10584:SF166">
    <property type="entry name" value="RIBOKINASE"/>
    <property type="match status" value="1"/>
</dbReference>
<keyword evidence="6" id="KW-1185">Reference proteome</keyword>
<evidence type="ECO:0000256" key="1">
    <source>
        <dbReference type="ARBA" id="ARBA00022679"/>
    </source>
</evidence>
<proteinExistence type="predicted"/>
<dbReference type="Proteomes" id="UP000331127">
    <property type="component" value="Unassembled WGS sequence"/>
</dbReference>
<dbReference type="SUPFAM" id="SSF53613">
    <property type="entry name" value="Ribokinase-like"/>
    <property type="match status" value="1"/>
</dbReference>
<dbReference type="Pfam" id="PF00294">
    <property type="entry name" value="PfkB"/>
    <property type="match status" value="1"/>
</dbReference>
<dbReference type="InterPro" id="IPR029056">
    <property type="entry name" value="Ribokinase-like"/>
</dbReference>
<dbReference type="PANTHER" id="PTHR10584">
    <property type="entry name" value="SUGAR KINASE"/>
    <property type="match status" value="1"/>
</dbReference>
<evidence type="ECO:0000313" key="6">
    <source>
        <dbReference type="Proteomes" id="UP000331127"/>
    </source>
</evidence>
<gene>
    <name evidence="5" type="ORF">Amac_085430</name>
</gene>
<sequence length="419" mass="41406">MIPPIKPAVDILVGRPSIIQGMTVLTLGVHIVDVLARPVESIPAGQDTHLVEQVRITAAGAAAGTAVDLARLGVPVASAGAVGDDELGDFLLMIMARHGVDVAGVARKSGEQTAASILPIRPDGGRPSFHVPGANLGFALADLDPARVLGAKLVHLGGMDASWGLHDPAFFALLDEARAGGTIITMDLLSNMPDLMPAAKVFLPHLDYFLPNEEQALMITGAATVEEAATALLAEGLTAALITLGAHGSLVATAEGTTHIPALDIEVVDTTGCGDAYCAGFIAALTNGRSVIAAAELGTTVAARVAGGLGSDAGLKDARNLLSDAGGPGLDAGPDKALKALSDAGGSGLDAGPDKALKALSEAGGSGLGAGPDDALNALSDAGASGLDAGPDKALKAQSDAGGSGLDAGPDDAPNTLSD</sequence>
<evidence type="ECO:0000259" key="4">
    <source>
        <dbReference type="Pfam" id="PF00294"/>
    </source>
</evidence>
<comment type="caution">
    <text evidence="5">The sequence shown here is derived from an EMBL/GenBank/DDBJ whole genome shotgun (WGS) entry which is preliminary data.</text>
</comment>
<dbReference type="Gene3D" id="3.40.1190.20">
    <property type="match status" value="1"/>
</dbReference>
<dbReference type="GO" id="GO:0005829">
    <property type="term" value="C:cytosol"/>
    <property type="evidence" value="ECO:0007669"/>
    <property type="project" value="TreeGrafter"/>
</dbReference>
<dbReference type="AlphaFoldDB" id="A0A5M3X2Q1"/>
<name>A0A5M3X2Q1_9ACTN</name>
<keyword evidence="1" id="KW-0808">Transferase</keyword>
<organism evidence="5 6">
    <name type="scientific">Acrocarpospora macrocephala</name>
    <dbReference type="NCBI Taxonomy" id="150177"/>
    <lineage>
        <taxon>Bacteria</taxon>
        <taxon>Bacillati</taxon>
        <taxon>Actinomycetota</taxon>
        <taxon>Actinomycetes</taxon>
        <taxon>Streptosporangiales</taxon>
        <taxon>Streptosporangiaceae</taxon>
        <taxon>Acrocarpospora</taxon>
    </lineage>
</organism>
<dbReference type="GO" id="GO:0016301">
    <property type="term" value="F:kinase activity"/>
    <property type="evidence" value="ECO:0007669"/>
    <property type="project" value="UniProtKB-KW"/>
</dbReference>
<keyword evidence="2" id="KW-0418">Kinase</keyword>
<reference evidence="5 6" key="1">
    <citation type="submission" date="2019-10" db="EMBL/GenBank/DDBJ databases">
        <title>Whole genome shotgun sequence of Acrocarpospora macrocephala NBRC 16266.</title>
        <authorList>
            <person name="Ichikawa N."/>
            <person name="Kimura A."/>
            <person name="Kitahashi Y."/>
            <person name="Komaki H."/>
            <person name="Oguchi A."/>
        </authorList>
    </citation>
    <scope>NUCLEOTIDE SEQUENCE [LARGE SCALE GENOMIC DNA]</scope>
    <source>
        <strain evidence="5 6">NBRC 16266</strain>
    </source>
</reference>
<dbReference type="InterPro" id="IPR011611">
    <property type="entry name" value="PfkB_dom"/>
</dbReference>
<protein>
    <recommendedName>
        <fullName evidence="4">Carbohydrate kinase PfkB domain-containing protein</fullName>
    </recommendedName>
</protein>
<evidence type="ECO:0000256" key="3">
    <source>
        <dbReference type="SAM" id="MobiDB-lite"/>
    </source>
</evidence>
<dbReference type="EMBL" id="BLAE01000067">
    <property type="protein sequence ID" value="GES14946.1"/>
    <property type="molecule type" value="Genomic_DNA"/>
</dbReference>
<evidence type="ECO:0000256" key="2">
    <source>
        <dbReference type="ARBA" id="ARBA00022777"/>
    </source>
</evidence>
<accession>A0A5M3X2Q1</accession>
<feature type="domain" description="Carbohydrate kinase PfkB" evidence="4">
    <location>
        <begin position="35"/>
        <end position="313"/>
    </location>
</feature>